<keyword evidence="4" id="KW-1185">Reference proteome</keyword>
<feature type="region of interest" description="Disordered" evidence="1">
    <location>
        <begin position="47"/>
        <end position="112"/>
    </location>
</feature>
<dbReference type="EMBL" id="JAPDSH010000007">
    <property type="protein sequence ID" value="MDF0480439.1"/>
    <property type="molecule type" value="Genomic_DNA"/>
</dbReference>
<reference evidence="3" key="1">
    <citation type="submission" date="2022-10" db="EMBL/GenBank/DDBJ databases">
        <title>Vagococcus sp. isolated from poultry meat.</title>
        <authorList>
            <person name="Johansson P."/>
            <person name="Bjorkroth J."/>
        </authorList>
    </citation>
    <scope>NUCLEOTIDE SEQUENCE</scope>
    <source>
        <strain evidence="3">PNs007</strain>
    </source>
</reference>
<keyword evidence="2" id="KW-1133">Transmembrane helix</keyword>
<evidence type="ECO:0000256" key="1">
    <source>
        <dbReference type="SAM" id="MobiDB-lite"/>
    </source>
</evidence>
<keyword evidence="2" id="KW-0812">Transmembrane</keyword>
<proteinExistence type="predicted"/>
<sequence>MEKMDEKTMDLFKQGKYFGAVKNYVDVITEEANNMQHVADPLFQQEQAEMSHHSSPRNTGGRNLNAGIQQRGKTHSINQGRTSHTSLTAHQNSRIHHKKTAKRKHQELKSLRPHHRPITKESIIKFERNSSVGSVSFALLMIIVLLVIFIFTL</sequence>
<evidence type="ECO:0000256" key="2">
    <source>
        <dbReference type="SAM" id="Phobius"/>
    </source>
</evidence>
<feature type="compositionally biased region" description="Polar residues" evidence="1">
    <location>
        <begin position="75"/>
        <end position="92"/>
    </location>
</feature>
<protein>
    <submittedName>
        <fullName evidence="3">Uncharacterized protein</fullName>
    </submittedName>
</protein>
<keyword evidence="2" id="KW-0472">Membrane</keyword>
<feature type="transmembrane region" description="Helical" evidence="2">
    <location>
        <begin position="132"/>
        <end position="151"/>
    </location>
</feature>
<feature type="compositionally biased region" description="Basic residues" evidence="1">
    <location>
        <begin position="93"/>
        <end position="112"/>
    </location>
</feature>
<organism evidence="3 4">
    <name type="scientific">Vagococcus proximus</name>
    <dbReference type="NCBI Taxonomy" id="2991417"/>
    <lineage>
        <taxon>Bacteria</taxon>
        <taxon>Bacillati</taxon>
        <taxon>Bacillota</taxon>
        <taxon>Bacilli</taxon>
        <taxon>Lactobacillales</taxon>
        <taxon>Enterococcaceae</taxon>
        <taxon>Vagococcus</taxon>
    </lineage>
</organism>
<gene>
    <name evidence="3" type="ORF">OL233_09110</name>
</gene>
<dbReference type="Proteomes" id="UP001147148">
    <property type="component" value="Unassembled WGS sequence"/>
</dbReference>
<name>A0ABT5X3E8_9ENTE</name>
<evidence type="ECO:0000313" key="3">
    <source>
        <dbReference type="EMBL" id="MDF0480439.1"/>
    </source>
</evidence>
<evidence type="ECO:0000313" key="4">
    <source>
        <dbReference type="Proteomes" id="UP001147148"/>
    </source>
</evidence>
<accession>A0ABT5X3E8</accession>
<feature type="compositionally biased region" description="Polar residues" evidence="1">
    <location>
        <begin position="56"/>
        <end position="68"/>
    </location>
</feature>
<comment type="caution">
    <text evidence="3">The sequence shown here is derived from an EMBL/GenBank/DDBJ whole genome shotgun (WGS) entry which is preliminary data.</text>
</comment>